<feature type="domain" description="GAR" evidence="5">
    <location>
        <begin position="424"/>
        <end position="512"/>
    </location>
</feature>
<keyword evidence="3" id="KW-0206">Cytoskeleton</keyword>
<feature type="compositionally biased region" description="Polar residues" evidence="4">
    <location>
        <begin position="329"/>
        <end position="342"/>
    </location>
</feature>
<feature type="compositionally biased region" description="Polar residues" evidence="4">
    <location>
        <begin position="20"/>
        <end position="47"/>
    </location>
</feature>
<gene>
    <name evidence="6" type="ORF">sr11606</name>
</gene>
<feature type="compositionally biased region" description="Polar residues" evidence="4">
    <location>
        <begin position="585"/>
        <end position="598"/>
    </location>
</feature>
<dbReference type="Pfam" id="PF02187">
    <property type="entry name" value="GAS2"/>
    <property type="match status" value="1"/>
</dbReference>
<feature type="compositionally biased region" description="Low complexity" evidence="4">
    <location>
        <begin position="620"/>
        <end position="634"/>
    </location>
</feature>
<feature type="region of interest" description="Disordered" evidence="4">
    <location>
        <begin position="218"/>
        <end position="264"/>
    </location>
</feature>
<feature type="region of interest" description="Disordered" evidence="4">
    <location>
        <begin position="329"/>
        <end position="415"/>
    </location>
</feature>
<evidence type="ECO:0000256" key="2">
    <source>
        <dbReference type="ARBA" id="ARBA00022490"/>
    </source>
</evidence>
<dbReference type="AlphaFoldDB" id="E6ZK03"/>
<dbReference type="GO" id="GO:0008017">
    <property type="term" value="F:microtubule binding"/>
    <property type="evidence" value="ECO:0007669"/>
    <property type="project" value="InterPro"/>
</dbReference>
<dbReference type="Gene3D" id="3.30.920.20">
    <property type="entry name" value="Gas2-like domain"/>
    <property type="match status" value="1"/>
</dbReference>
<keyword evidence="2" id="KW-0963">Cytoplasm</keyword>
<dbReference type="PROSITE" id="PS51460">
    <property type="entry name" value="GAR"/>
    <property type="match status" value="1"/>
</dbReference>
<feature type="compositionally biased region" description="Low complexity" evidence="4">
    <location>
        <begin position="343"/>
        <end position="354"/>
    </location>
</feature>
<dbReference type="Proteomes" id="UP000008867">
    <property type="component" value="Chromosome 1"/>
</dbReference>
<keyword evidence="7" id="KW-1185">Reference proteome</keyword>
<dbReference type="VEuPathDB" id="FungiDB:sr11606"/>
<feature type="compositionally biased region" description="Low complexity" evidence="4">
    <location>
        <begin position="7"/>
        <end position="19"/>
    </location>
</feature>
<feature type="region of interest" description="Disordered" evidence="4">
    <location>
        <begin position="585"/>
        <end position="640"/>
    </location>
</feature>
<feature type="compositionally biased region" description="Low complexity" evidence="4">
    <location>
        <begin position="255"/>
        <end position="264"/>
    </location>
</feature>
<dbReference type="GO" id="GO:0005856">
    <property type="term" value="C:cytoskeleton"/>
    <property type="evidence" value="ECO:0007669"/>
    <property type="project" value="UniProtKB-SubCell"/>
</dbReference>
<evidence type="ECO:0000256" key="1">
    <source>
        <dbReference type="ARBA" id="ARBA00004245"/>
    </source>
</evidence>
<sequence>MTTSPGSSIVALESSSSLSTDGHTTIEATDSDSMSKSGYQMSDQEQLSSQDFVQLTRISRKKQDIERHIDILQSWPTWDPFKQVSTYSADLATLERTKKTLDAIAADLRNRQTECNRLEYDVQQFNLDDMKRLRSVAKAVSKRHLSGPDTDLLELALDTVFALDKLLRLLRDRRREHDLTELRLQWENLIRSSWIDVVDLRRDIEAFERKCKALAASRSNATDTLPPGVDSLDSNGRGSTSLDASHDTSKQRIPRSASSSSRLASESLKLETSRLVLRIRRFDTEKARPAGRLLDLLIDQRQVPERLIDEQEKLEDALPQPAVIEAKSSQTLSTLDCQKSVPTSQGHSSGGSTSVAPESVDPVPAISSKGVDLASDESPLVNGLSTTKPDSPAPPRLTKQSRETPSSRSIATPVRHTSIQYRSDPSDALDVAVGNVINRMPVSVPIKNAGLASYGASKRPGMFQDLSGQYWIGEPEPRLCFCRILKSKMVMVRVGGGWQELSEFIMQHFAHLANVSDDSSLGGSTGRPACNLMWPRSASGPVISPRLRTRSSVGSLRSTELMHRGTPLQSSRIVTMPPVRTTSILTPASRPNIQNVSSIAPHRAPLESRDRSFLTPCKTSDLPSSDSGSSIIIHPSPPAT</sequence>
<comment type="subcellular location">
    <subcellularLocation>
        <location evidence="1">Cytoplasm</location>
        <location evidence="1">Cytoskeleton</location>
    </subcellularLocation>
</comment>
<feature type="compositionally biased region" description="Polar residues" evidence="4">
    <location>
        <begin position="403"/>
        <end position="415"/>
    </location>
</feature>
<reference evidence="6 7" key="1">
    <citation type="journal article" date="2010" name="Science">
        <title>Pathogenicity determinants in smut fungi revealed by genome comparison.</title>
        <authorList>
            <person name="Schirawski J."/>
            <person name="Mannhaupt G."/>
            <person name="Muench K."/>
            <person name="Brefort T."/>
            <person name="Schipper K."/>
            <person name="Doehlemann G."/>
            <person name="Di Stasio M."/>
            <person name="Roessel N."/>
            <person name="Mendoza-Mendoza A."/>
            <person name="Pester D."/>
            <person name="Mueller O."/>
            <person name="Winterberg B."/>
            <person name="Meyer E."/>
            <person name="Ghareeb H."/>
            <person name="Wollenberg T."/>
            <person name="Muensterkoetter M."/>
            <person name="Wong P."/>
            <person name="Walter M."/>
            <person name="Stukenbrock E."/>
            <person name="Gueldener U."/>
            <person name="Kahmann R."/>
        </authorList>
    </citation>
    <scope>NUCLEOTIDE SEQUENCE [LARGE SCALE GENOMIC DNA]</scope>
    <source>
        <strain evidence="7">SRZ2</strain>
    </source>
</reference>
<evidence type="ECO:0000256" key="3">
    <source>
        <dbReference type="ARBA" id="ARBA00023212"/>
    </source>
</evidence>
<evidence type="ECO:0000313" key="7">
    <source>
        <dbReference type="Proteomes" id="UP000008867"/>
    </source>
</evidence>
<evidence type="ECO:0000313" key="6">
    <source>
        <dbReference type="EMBL" id="CBQ67656.1"/>
    </source>
</evidence>
<dbReference type="OrthoDB" id="10017054at2759"/>
<evidence type="ECO:0000259" key="5">
    <source>
        <dbReference type="PROSITE" id="PS51460"/>
    </source>
</evidence>
<name>E6ZK03_SPORE</name>
<feature type="compositionally biased region" description="Polar residues" evidence="4">
    <location>
        <begin position="232"/>
        <end position="243"/>
    </location>
</feature>
<feature type="region of interest" description="Disordered" evidence="4">
    <location>
        <begin position="1"/>
        <end position="47"/>
    </location>
</feature>
<evidence type="ECO:0000256" key="4">
    <source>
        <dbReference type="SAM" id="MobiDB-lite"/>
    </source>
</evidence>
<dbReference type="eggNOG" id="ENOG502S6V6">
    <property type="taxonomic scope" value="Eukaryota"/>
</dbReference>
<dbReference type="SUPFAM" id="SSF143575">
    <property type="entry name" value="GAS2 domain-like"/>
    <property type="match status" value="1"/>
</dbReference>
<protein>
    <recommendedName>
        <fullName evidence="5">GAR domain-containing protein</fullName>
    </recommendedName>
</protein>
<accession>E6ZK03</accession>
<dbReference type="HOGENOM" id="CLU_427701_0_0_1"/>
<dbReference type="InterPro" id="IPR003108">
    <property type="entry name" value="GAR_dom"/>
</dbReference>
<dbReference type="EMBL" id="FQ311430">
    <property type="protein sequence ID" value="CBQ67656.1"/>
    <property type="molecule type" value="Genomic_DNA"/>
</dbReference>
<organism evidence="6 7">
    <name type="scientific">Sporisorium reilianum (strain SRZ2)</name>
    <name type="common">Maize head smut fungus</name>
    <dbReference type="NCBI Taxonomy" id="999809"/>
    <lineage>
        <taxon>Eukaryota</taxon>
        <taxon>Fungi</taxon>
        <taxon>Dikarya</taxon>
        <taxon>Basidiomycota</taxon>
        <taxon>Ustilaginomycotina</taxon>
        <taxon>Ustilaginomycetes</taxon>
        <taxon>Ustilaginales</taxon>
        <taxon>Ustilaginaceae</taxon>
        <taxon>Sporisorium</taxon>
    </lineage>
</organism>
<proteinExistence type="predicted"/>
<dbReference type="InterPro" id="IPR036534">
    <property type="entry name" value="GAR_dom_sf"/>
</dbReference>